<keyword evidence="1" id="KW-0732">Signal</keyword>
<reference evidence="2 3" key="1">
    <citation type="submission" date="2020-08" db="EMBL/GenBank/DDBJ databases">
        <title>Genomic Encyclopedia of Type Strains, Phase IV (KMG-IV): sequencing the most valuable type-strain genomes for metagenomic binning, comparative biology and taxonomic classification.</title>
        <authorList>
            <person name="Goeker M."/>
        </authorList>
    </citation>
    <scope>NUCLEOTIDE SEQUENCE [LARGE SCALE GENOMIC DNA]</scope>
    <source>
        <strain evidence="2 3">YC6886</strain>
    </source>
</reference>
<name>A0A840V4F0_9BACT</name>
<sequence length="204" mass="22190">MNRFLTAISALAIAAPPASAREPEEWWARQRGITQGVLIEGSTSPDAEHALFEFNHWDGDTPDSATTATGIGLAPADRTTLLFIINSRTKWMTDKEVTSFLSIEWNDISTLLATHDSGARHSKLNIYRISKAGTAASLEIPDLLEIAAKKLGVAKESVSSSGQVPLRWLSSDTVEVSVRLATPKRKMTTTIPLYIDDEGQVTTP</sequence>
<dbReference type="Proteomes" id="UP000557717">
    <property type="component" value="Unassembled WGS sequence"/>
</dbReference>
<evidence type="ECO:0000313" key="3">
    <source>
        <dbReference type="Proteomes" id="UP000557717"/>
    </source>
</evidence>
<protein>
    <submittedName>
        <fullName evidence="2">Uncharacterized protein</fullName>
    </submittedName>
</protein>
<dbReference type="EMBL" id="JACHFD010000016">
    <property type="protein sequence ID" value="MBB5352862.1"/>
    <property type="molecule type" value="Genomic_DNA"/>
</dbReference>
<proteinExistence type="predicted"/>
<accession>A0A840V4F0</accession>
<evidence type="ECO:0000313" key="2">
    <source>
        <dbReference type="EMBL" id="MBB5352862.1"/>
    </source>
</evidence>
<organism evidence="2 3">
    <name type="scientific">Haloferula luteola</name>
    <dbReference type="NCBI Taxonomy" id="595692"/>
    <lineage>
        <taxon>Bacteria</taxon>
        <taxon>Pseudomonadati</taxon>
        <taxon>Verrucomicrobiota</taxon>
        <taxon>Verrucomicrobiia</taxon>
        <taxon>Verrucomicrobiales</taxon>
        <taxon>Verrucomicrobiaceae</taxon>
        <taxon>Haloferula</taxon>
    </lineage>
</organism>
<evidence type="ECO:0000256" key="1">
    <source>
        <dbReference type="SAM" id="SignalP"/>
    </source>
</evidence>
<gene>
    <name evidence="2" type="ORF">HNR46_003110</name>
</gene>
<comment type="caution">
    <text evidence="2">The sequence shown here is derived from an EMBL/GenBank/DDBJ whole genome shotgun (WGS) entry which is preliminary data.</text>
</comment>
<keyword evidence="3" id="KW-1185">Reference proteome</keyword>
<dbReference type="AlphaFoldDB" id="A0A840V4F0"/>
<feature type="signal peptide" evidence="1">
    <location>
        <begin position="1"/>
        <end position="20"/>
    </location>
</feature>
<dbReference type="RefSeq" id="WP_184020237.1">
    <property type="nucleotide sequence ID" value="NZ_JACHFD010000016.1"/>
</dbReference>
<feature type="chain" id="PRO_5032411062" evidence="1">
    <location>
        <begin position="21"/>
        <end position="204"/>
    </location>
</feature>